<accession>A0A4P7AJ89</accession>
<evidence type="ECO:0000256" key="1">
    <source>
        <dbReference type="SAM" id="Phobius"/>
    </source>
</evidence>
<feature type="transmembrane region" description="Helical" evidence="1">
    <location>
        <begin position="24"/>
        <end position="45"/>
    </location>
</feature>
<feature type="transmembrane region" description="Helical" evidence="1">
    <location>
        <begin position="57"/>
        <end position="78"/>
    </location>
</feature>
<dbReference type="RefSeq" id="WP_134297515.1">
    <property type="nucleotide sequence ID" value="NZ_CP038013.1"/>
</dbReference>
<dbReference type="Proteomes" id="UP000294309">
    <property type="component" value="Chromosome"/>
</dbReference>
<evidence type="ECO:0000313" key="3">
    <source>
        <dbReference type="Proteomes" id="UP000294309"/>
    </source>
</evidence>
<dbReference type="KEGG" id="sgq:SGLAD_v1c05270"/>
<dbReference type="EMBL" id="CP038013">
    <property type="protein sequence ID" value="QBQ07726.1"/>
    <property type="molecule type" value="Genomic_DNA"/>
</dbReference>
<keyword evidence="3" id="KW-1185">Reference proteome</keyword>
<organism evidence="2 3">
    <name type="scientific">Spiroplasma gladiatoris</name>
    <dbReference type="NCBI Taxonomy" id="2143"/>
    <lineage>
        <taxon>Bacteria</taxon>
        <taxon>Bacillati</taxon>
        <taxon>Mycoplasmatota</taxon>
        <taxon>Mollicutes</taxon>
        <taxon>Entomoplasmatales</taxon>
        <taxon>Spiroplasmataceae</taxon>
        <taxon>Spiroplasma</taxon>
    </lineage>
</organism>
<protein>
    <submittedName>
        <fullName evidence="2">Uncharacterized protein</fullName>
    </submittedName>
</protein>
<dbReference type="AlphaFoldDB" id="A0A4P7AJ89"/>
<keyword evidence="1" id="KW-0472">Membrane</keyword>
<gene>
    <name evidence="2" type="ORF">SGLAD_v1c05270</name>
</gene>
<proteinExistence type="predicted"/>
<name>A0A4P7AJ89_9MOLU</name>
<dbReference type="OrthoDB" id="389082at2"/>
<feature type="transmembrane region" description="Helical" evidence="1">
    <location>
        <begin position="110"/>
        <end position="128"/>
    </location>
</feature>
<sequence>MKLNLIKNQQKFLSKILVFKPLKFAYFVVDQFLFLITLSLFLYSIIKGNREPSWDNITVLALTSYLLLKFIIVNWFGLNTYFKYIRVFNYNLKVDKNKVKIYRNVDYAPLWYISLRIFSIIAVAIICMYETQNLVNSKNILNATITICLNLLLIPSFINTFNTIISDKKGIENNYTKLVKDQYYSNESLFENIEWSERQLNLNCKNVDLVSKNGVFVTLSFDDLNSKEAKDVQEINQKILERYKEIWKVYYELLRERFKNKFSRTASKKLYWIERIYDHIFLDFYAI</sequence>
<keyword evidence="1" id="KW-1133">Transmembrane helix</keyword>
<evidence type="ECO:0000313" key="2">
    <source>
        <dbReference type="EMBL" id="QBQ07726.1"/>
    </source>
</evidence>
<feature type="transmembrane region" description="Helical" evidence="1">
    <location>
        <begin position="140"/>
        <end position="158"/>
    </location>
</feature>
<keyword evidence="1" id="KW-0812">Transmembrane</keyword>
<reference evidence="2 3" key="1">
    <citation type="submission" date="2019-03" db="EMBL/GenBank/DDBJ databases">
        <title>Complete genome sequence of Spiroplasma gladiatoris TG-1 (DSM 22552).</title>
        <authorList>
            <person name="Lin Y.-C."/>
            <person name="Chou L."/>
            <person name="Kuo C.-H."/>
        </authorList>
    </citation>
    <scope>NUCLEOTIDE SEQUENCE [LARGE SCALE GENOMIC DNA]</scope>
    <source>
        <strain evidence="2 3">TG-1</strain>
    </source>
</reference>